<dbReference type="EMBL" id="PSQE01000001">
    <property type="protein sequence ID" value="RHN82255.1"/>
    <property type="molecule type" value="Genomic_DNA"/>
</dbReference>
<dbReference type="AlphaFoldDB" id="A0A396K385"/>
<dbReference type="Gramene" id="rna6401">
    <property type="protein sequence ID" value="RHN82255.1"/>
    <property type="gene ID" value="gene6401"/>
</dbReference>
<evidence type="ECO:0000313" key="1">
    <source>
        <dbReference type="EMBL" id="RHN82255.1"/>
    </source>
</evidence>
<reference evidence="2" key="1">
    <citation type="journal article" date="2018" name="Nat. Plants">
        <title>Whole-genome landscape of Medicago truncatula symbiotic genes.</title>
        <authorList>
            <person name="Pecrix Y."/>
            <person name="Staton S.E."/>
            <person name="Sallet E."/>
            <person name="Lelandais-Briere C."/>
            <person name="Moreau S."/>
            <person name="Carrere S."/>
            <person name="Blein T."/>
            <person name="Jardinaud M.F."/>
            <person name="Latrasse D."/>
            <person name="Zouine M."/>
            <person name="Zahm M."/>
            <person name="Kreplak J."/>
            <person name="Mayjonade B."/>
            <person name="Satge C."/>
            <person name="Perez M."/>
            <person name="Cauet S."/>
            <person name="Marande W."/>
            <person name="Chantry-Darmon C."/>
            <person name="Lopez-Roques C."/>
            <person name="Bouchez O."/>
            <person name="Berard A."/>
            <person name="Debelle F."/>
            <person name="Munos S."/>
            <person name="Bendahmane A."/>
            <person name="Berges H."/>
            <person name="Niebel A."/>
            <person name="Buitink J."/>
            <person name="Frugier F."/>
            <person name="Benhamed M."/>
            <person name="Crespi M."/>
            <person name="Gouzy J."/>
            <person name="Gamas P."/>
        </authorList>
    </citation>
    <scope>NUCLEOTIDE SEQUENCE [LARGE SCALE GENOMIC DNA]</scope>
    <source>
        <strain evidence="2">cv. Jemalong A17</strain>
    </source>
</reference>
<name>A0A396K385_MEDTR</name>
<protein>
    <submittedName>
        <fullName evidence="1">Uncharacterized protein</fullName>
    </submittedName>
</protein>
<dbReference type="Proteomes" id="UP000265566">
    <property type="component" value="Chromosome 1"/>
</dbReference>
<evidence type="ECO:0000313" key="2">
    <source>
        <dbReference type="Proteomes" id="UP000265566"/>
    </source>
</evidence>
<accession>A0A396K385</accession>
<comment type="caution">
    <text evidence="1">The sequence shown here is derived from an EMBL/GenBank/DDBJ whole genome shotgun (WGS) entry which is preliminary data.</text>
</comment>
<organism evidence="1 2">
    <name type="scientific">Medicago truncatula</name>
    <name type="common">Barrel medic</name>
    <name type="synonym">Medicago tribuloides</name>
    <dbReference type="NCBI Taxonomy" id="3880"/>
    <lineage>
        <taxon>Eukaryota</taxon>
        <taxon>Viridiplantae</taxon>
        <taxon>Streptophyta</taxon>
        <taxon>Embryophyta</taxon>
        <taxon>Tracheophyta</taxon>
        <taxon>Spermatophyta</taxon>
        <taxon>Magnoliopsida</taxon>
        <taxon>eudicotyledons</taxon>
        <taxon>Gunneridae</taxon>
        <taxon>Pentapetalae</taxon>
        <taxon>rosids</taxon>
        <taxon>fabids</taxon>
        <taxon>Fabales</taxon>
        <taxon>Fabaceae</taxon>
        <taxon>Papilionoideae</taxon>
        <taxon>50 kb inversion clade</taxon>
        <taxon>NPAAA clade</taxon>
        <taxon>Hologalegina</taxon>
        <taxon>IRL clade</taxon>
        <taxon>Trifolieae</taxon>
        <taxon>Medicago</taxon>
    </lineage>
</organism>
<sequence length="55" mass="6003">MKSCSNSSKVSTNTQNTLDMSFICAVVSVPRIGYLQKGCIKSGISLYLRTIEELS</sequence>
<proteinExistence type="predicted"/>
<gene>
    <name evidence="1" type="ORF">MtrunA17_Chr1g0207961</name>
</gene>